<dbReference type="OrthoDB" id="275000at2759"/>
<dbReference type="Gene3D" id="3.90.1030.10">
    <property type="entry name" value="Ribosomal protein L17"/>
    <property type="match status" value="1"/>
</dbReference>
<dbReference type="Pfam" id="PF01196">
    <property type="entry name" value="Ribosomal_L17"/>
    <property type="match status" value="1"/>
</dbReference>
<evidence type="ECO:0000256" key="1">
    <source>
        <dbReference type="ARBA" id="ARBA00008777"/>
    </source>
</evidence>
<comment type="similarity">
    <text evidence="1">Belongs to the bacterial ribosomal protein bL17 family.</text>
</comment>
<dbReference type="GO" id="GO:0005762">
    <property type="term" value="C:mitochondrial large ribosomal subunit"/>
    <property type="evidence" value="ECO:0007669"/>
    <property type="project" value="TreeGrafter"/>
</dbReference>
<reference evidence="5" key="1">
    <citation type="submission" date="2022-12" db="EMBL/GenBank/DDBJ databases">
        <authorList>
            <person name="Brejova B."/>
        </authorList>
    </citation>
    <scope>NUCLEOTIDE SEQUENCE</scope>
</reference>
<evidence type="ECO:0000313" key="6">
    <source>
        <dbReference type="Proteomes" id="UP001152885"/>
    </source>
</evidence>
<dbReference type="SUPFAM" id="SSF64263">
    <property type="entry name" value="Prokaryotic ribosomal protein L17"/>
    <property type="match status" value="1"/>
</dbReference>
<dbReference type="EMBL" id="CANTUO010000001">
    <property type="protein sequence ID" value="CAI5755882.1"/>
    <property type="molecule type" value="Genomic_DNA"/>
</dbReference>
<evidence type="ECO:0000256" key="3">
    <source>
        <dbReference type="ARBA" id="ARBA00023274"/>
    </source>
</evidence>
<dbReference type="InterPro" id="IPR000456">
    <property type="entry name" value="Ribosomal_bL17"/>
</dbReference>
<keyword evidence="3" id="KW-0687">Ribonucleoprotein</keyword>
<dbReference type="PANTHER" id="PTHR14413">
    <property type="entry name" value="RIBOSOMAL PROTEIN L17"/>
    <property type="match status" value="1"/>
</dbReference>
<keyword evidence="2" id="KW-0689">Ribosomal protein</keyword>
<accession>A0A9W4XEQ8</accession>
<gene>
    <name evidence="5" type="ORF">CANVERA_P0398</name>
</gene>
<dbReference type="GO" id="GO:0003735">
    <property type="term" value="F:structural constituent of ribosome"/>
    <property type="evidence" value="ECO:0007669"/>
    <property type="project" value="InterPro"/>
</dbReference>
<dbReference type="AlphaFoldDB" id="A0A9W4XEQ8"/>
<organism evidence="5 6">
    <name type="scientific">Candida verbasci</name>
    <dbReference type="NCBI Taxonomy" id="1227364"/>
    <lineage>
        <taxon>Eukaryota</taxon>
        <taxon>Fungi</taxon>
        <taxon>Dikarya</taxon>
        <taxon>Ascomycota</taxon>
        <taxon>Saccharomycotina</taxon>
        <taxon>Pichiomycetes</taxon>
        <taxon>Debaryomycetaceae</taxon>
        <taxon>Candida/Lodderomyces clade</taxon>
        <taxon>Candida</taxon>
    </lineage>
</organism>
<keyword evidence="6" id="KW-1185">Reference proteome</keyword>
<dbReference type="PANTHER" id="PTHR14413:SF16">
    <property type="entry name" value="LARGE RIBOSOMAL SUBUNIT PROTEIN BL17M"/>
    <property type="match status" value="1"/>
</dbReference>
<protein>
    <recommendedName>
        <fullName evidence="7">54S ribosomal protein L8, mitochondrial</fullName>
    </recommendedName>
</protein>
<dbReference type="Proteomes" id="UP001152885">
    <property type="component" value="Unassembled WGS sequence"/>
</dbReference>
<feature type="compositionally biased region" description="Polar residues" evidence="4">
    <location>
        <begin position="236"/>
        <end position="246"/>
    </location>
</feature>
<proteinExistence type="inferred from homology"/>
<evidence type="ECO:0000313" key="5">
    <source>
        <dbReference type="EMBL" id="CAI5755882.1"/>
    </source>
</evidence>
<sequence length="253" mass="29223">MPKVVTFEINRHRQYNMIRKNLCANLIKHEYIQTTASKARKAKPYIEKFLNQVIKETKQINSDPTLSQLPINQKLHKLGALSFLQPLDRSEIGTKILSQFGSRYINRSNGFIRVLRLEPRLSEDKSPMSVIELVDSEYEFKLWYTGKIVARLELQGLPLDDLTKLNVDKLVELRPNGEEKFREVVEKCKSEFYKVNENGEVENVDLKDKLENLPDLEAHGGKLQGKLLISKKFNTKPRTNNQSASIPKSPFLK</sequence>
<feature type="region of interest" description="Disordered" evidence="4">
    <location>
        <begin position="233"/>
        <end position="253"/>
    </location>
</feature>
<dbReference type="InterPro" id="IPR036373">
    <property type="entry name" value="Ribosomal_bL17_sf"/>
</dbReference>
<evidence type="ECO:0008006" key="7">
    <source>
        <dbReference type="Google" id="ProtNLM"/>
    </source>
</evidence>
<evidence type="ECO:0000256" key="2">
    <source>
        <dbReference type="ARBA" id="ARBA00022980"/>
    </source>
</evidence>
<comment type="caution">
    <text evidence="5">The sequence shown here is derived from an EMBL/GenBank/DDBJ whole genome shotgun (WGS) entry which is preliminary data.</text>
</comment>
<dbReference type="GO" id="GO:0006412">
    <property type="term" value="P:translation"/>
    <property type="evidence" value="ECO:0007669"/>
    <property type="project" value="InterPro"/>
</dbReference>
<name>A0A9W4XEQ8_9ASCO</name>
<evidence type="ECO:0000256" key="4">
    <source>
        <dbReference type="SAM" id="MobiDB-lite"/>
    </source>
</evidence>